<dbReference type="Gene3D" id="1.10.1200.10">
    <property type="entry name" value="ACP-like"/>
    <property type="match status" value="2"/>
</dbReference>
<protein>
    <submittedName>
        <fullName evidence="6">Amino acid adenylation domain-containing protein</fullName>
    </submittedName>
</protein>
<dbReference type="SUPFAM" id="SSF56801">
    <property type="entry name" value="Acetyl-CoA synthetase-like"/>
    <property type="match status" value="3"/>
</dbReference>
<dbReference type="Pfam" id="PF00296">
    <property type="entry name" value="Bac_luciferase"/>
    <property type="match status" value="1"/>
</dbReference>
<comment type="similarity">
    <text evidence="2">Belongs to the ATP-dependent AMP-binding enzyme family.</text>
</comment>
<evidence type="ECO:0000256" key="1">
    <source>
        <dbReference type="ARBA" id="ARBA00001957"/>
    </source>
</evidence>
<evidence type="ECO:0000256" key="4">
    <source>
        <dbReference type="ARBA" id="ARBA00022553"/>
    </source>
</evidence>
<dbReference type="InterPro" id="IPR024011">
    <property type="entry name" value="Biosynth_lucif-like_mOase_dom"/>
</dbReference>
<dbReference type="NCBIfam" id="NF003417">
    <property type="entry name" value="PRK04813.1"/>
    <property type="match status" value="3"/>
</dbReference>
<evidence type="ECO:0000313" key="6">
    <source>
        <dbReference type="EMBL" id="QJB46198.1"/>
    </source>
</evidence>
<dbReference type="InterPro" id="IPR011251">
    <property type="entry name" value="Luciferase-like_dom"/>
</dbReference>
<dbReference type="InterPro" id="IPR036736">
    <property type="entry name" value="ACP-like_sf"/>
</dbReference>
<dbReference type="Pfam" id="PF00975">
    <property type="entry name" value="Thioesterase"/>
    <property type="match status" value="1"/>
</dbReference>
<dbReference type="Pfam" id="PF00550">
    <property type="entry name" value="PP-binding"/>
    <property type="match status" value="2"/>
</dbReference>
<dbReference type="SUPFAM" id="SSF51679">
    <property type="entry name" value="Bacterial luciferase-like"/>
    <property type="match status" value="1"/>
</dbReference>
<dbReference type="Gene3D" id="3.40.50.1820">
    <property type="entry name" value="alpha/beta hydrolase"/>
    <property type="match status" value="1"/>
</dbReference>
<dbReference type="FunFam" id="1.10.1200.10:FF:000005">
    <property type="entry name" value="Nonribosomal peptide synthetase 1"/>
    <property type="match status" value="2"/>
</dbReference>
<dbReference type="InterPro" id="IPR000873">
    <property type="entry name" value="AMP-dep_synth/lig_dom"/>
</dbReference>
<dbReference type="PANTHER" id="PTHR45527">
    <property type="entry name" value="NONRIBOSOMAL PEPTIDE SYNTHETASE"/>
    <property type="match status" value="1"/>
</dbReference>
<evidence type="ECO:0000259" key="5">
    <source>
        <dbReference type="PROSITE" id="PS50075"/>
    </source>
</evidence>
<dbReference type="InterPro" id="IPR001031">
    <property type="entry name" value="Thioesterase"/>
</dbReference>
<dbReference type="Gene3D" id="3.40.50.12780">
    <property type="entry name" value="N-terminal domain of ligase-like"/>
    <property type="match status" value="2"/>
</dbReference>
<dbReference type="FunFam" id="3.40.50.12780:FF:000012">
    <property type="entry name" value="Non-ribosomal peptide synthetase"/>
    <property type="match status" value="1"/>
</dbReference>
<keyword evidence="4" id="KW-0597">Phosphoprotein</keyword>
<accession>A0A6H2C4W3</accession>
<dbReference type="GO" id="GO:0005829">
    <property type="term" value="C:cytosol"/>
    <property type="evidence" value="ECO:0007669"/>
    <property type="project" value="TreeGrafter"/>
</dbReference>
<feature type="domain" description="Carrier" evidence="5">
    <location>
        <begin position="975"/>
        <end position="1050"/>
    </location>
</feature>
<dbReference type="Gene3D" id="3.30.559.30">
    <property type="entry name" value="Nonribosomal peptide synthetase, condensation domain"/>
    <property type="match status" value="2"/>
</dbReference>
<dbReference type="GO" id="GO:0047527">
    <property type="term" value="F:2,3-dihydroxybenzoate-serine ligase activity"/>
    <property type="evidence" value="ECO:0007669"/>
    <property type="project" value="TreeGrafter"/>
</dbReference>
<dbReference type="SUPFAM" id="SSF47336">
    <property type="entry name" value="ACP-like"/>
    <property type="match status" value="2"/>
</dbReference>
<keyword evidence="3" id="KW-0596">Phosphopantetheine</keyword>
<dbReference type="FunFam" id="3.30.559.30:FF:000001">
    <property type="entry name" value="Non-ribosomal peptide synthetase"/>
    <property type="match status" value="2"/>
</dbReference>
<dbReference type="InterPro" id="IPR042099">
    <property type="entry name" value="ANL_N_sf"/>
</dbReference>
<gene>
    <name evidence="6" type="ORF">HGD76_20475</name>
</gene>
<dbReference type="InterPro" id="IPR020806">
    <property type="entry name" value="PKS_PP-bd"/>
</dbReference>
<dbReference type="FunFam" id="2.30.38.10:FF:000001">
    <property type="entry name" value="Non-ribosomal peptide synthetase PvdI"/>
    <property type="match status" value="2"/>
</dbReference>
<dbReference type="Pfam" id="PF00501">
    <property type="entry name" value="AMP-binding"/>
    <property type="match status" value="3"/>
</dbReference>
<dbReference type="Gene3D" id="3.30.559.10">
    <property type="entry name" value="Chloramphenicol acetyltransferase-like domain"/>
    <property type="match status" value="2"/>
</dbReference>
<dbReference type="PROSITE" id="PS00455">
    <property type="entry name" value="AMP_BINDING"/>
    <property type="match status" value="2"/>
</dbReference>
<dbReference type="InterPro" id="IPR025110">
    <property type="entry name" value="AMP-bd_C"/>
</dbReference>
<dbReference type="SUPFAM" id="SSF52777">
    <property type="entry name" value="CoA-dependent acyltransferases"/>
    <property type="match status" value="4"/>
</dbReference>
<reference evidence="6 7" key="2">
    <citation type="submission" date="2020-04" db="EMBL/GenBank/DDBJ databases">
        <authorList>
            <person name="Fomenkov A."/>
            <person name="Anton B.P."/>
            <person name="Roberts R.J."/>
        </authorList>
    </citation>
    <scope>NUCLEOTIDE SEQUENCE [LARGE SCALE GENOMIC DNA]</scope>
    <source>
        <strain evidence="6 7">CCAP 1403/13f</strain>
    </source>
</reference>
<dbReference type="EMBL" id="CP051206">
    <property type="protein sequence ID" value="QJB46198.1"/>
    <property type="molecule type" value="Genomic_DNA"/>
</dbReference>
<dbReference type="CDD" id="cd19531">
    <property type="entry name" value="LCL_NRPS-like"/>
    <property type="match status" value="2"/>
</dbReference>
<dbReference type="GO" id="GO:0008610">
    <property type="term" value="P:lipid biosynthetic process"/>
    <property type="evidence" value="ECO:0007669"/>
    <property type="project" value="UniProtKB-ARBA"/>
</dbReference>
<dbReference type="FunFam" id="3.30.300.30:FF:000010">
    <property type="entry name" value="Enterobactin synthetase component F"/>
    <property type="match status" value="2"/>
</dbReference>
<dbReference type="NCBIfam" id="TIGR04020">
    <property type="entry name" value="seco_metab_LLM"/>
    <property type="match status" value="1"/>
</dbReference>
<dbReference type="Proteomes" id="UP000502433">
    <property type="component" value="Chromosome"/>
</dbReference>
<comment type="cofactor">
    <cofactor evidence="1">
        <name>pantetheine 4'-phosphate</name>
        <dbReference type="ChEBI" id="CHEBI:47942"/>
    </cofactor>
</comment>
<feature type="domain" description="Carrier" evidence="5">
    <location>
        <begin position="2415"/>
        <end position="2490"/>
    </location>
</feature>
<dbReference type="GO" id="GO:0009366">
    <property type="term" value="C:enterobactin synthetase complex"/>
    <property type="evidence" value="ECO:0007669"/>
    <property type="project" value="TreeGrafter"/>
</dbReference>
<dbReference type="NCBIfam" id="TIGR01733">
    <property type="entry name" value="AA-adenyl-dom"/>
    <property type="match status" value="1"/>
</dbReference>
<dbReference type="PROSITE" id="PS00012">
    <property type="entry name" value="PHOSPHOPANTETHEINE"/>
    <property type="match status" value="1"/>
</dbReference>
<dbReference type="CDD" id="cd05930">
    <property type="entry name" value="A_NRPS"/>
    <property type="match status" value="2"/>
</dbReference>
<name>A0A6H2C4W3_DOLFA</name>
<dbReference type="RefSeq" id="WP_168696858.1">
    <property type="nucleotide sequence ID" value="NZ_CP051206.1"/>
</dbReference>
<dbReference type="SUPFAM" id="SSF53474">
    <property type="entry name" value="alpha/beta-Hydrolases"/>
    <property type="match status" value="1"/>
</dbReference>
<sequence>MTDNTLLSTASETFVFPLSFSQERLWFLNQLEGANATYNMSAAIRLSGKINIQVLEKAINEILQRHEVLRTSFQILDSQTVQVISTDVDFTLHCINLEDLPATEREINVQKWMKKEAITPFDLSQSPLIRATLLQTDIQEYVLLVTMHHIISDAWSVGIVIRELSIIYRAFIESQPHALPELDIQYADFSQWQREWLQGDRLDKQLTYWKNYLAGVSPFLKLPTDHPRPPIQTFSGQNQRFAIGADLSIALKQLAQENGCTLFMVLFAAYATLLHRYSNQEDVVVGTSVANRSQPELETLIGFFVNTLVLRAKFEQNLTFLELLQQVKQGALESYTHQDLPFEQIVEALQPERNLSHSPIFQVWFVLQNTPTETLQLPDVTLTPLLSETQVAKFDLALSMSETKSGLTGMWQYNTDLFDADTIARMVGNFQVLLEAIATQPQEKINLLPLLTTQEQQLLNNWNHTAAPYPQDVCIHQIFEKQVMLTPDAVAVVYGEQQLTYQQLNDRANQLAHHLQSIGVGAEVLVGLCVHRSLEMIVGLLAILKAGGAYVPLDPNYPEERLAYILKDAAVSVLLIPESLEENLPPSYALVVYLDSDWQEIATQSCENPVPTVQPHNLAYVIYTSGSTGQPKGVLVTHQGIGNLALAQQNLFKVESDSRVLQFAAFGFDASVSEIFMALVSGAQLVLAPSQQIMPGVDLQRTIAHHGITHITLPPSALAILPPEQIPTLKQVIVAGEACPEPLARIWSQGRHFFNAYGPSEATVCATVAEVCFPAADNTNAVVPIGRAIANTQIYILDNALQLVPVGVPGEIYIGGVGIARGYSHQPQLTAAKFIENPFQAGRLYKTGDLARYLPDGNIEFLGRLDRQVKIRGFRIELSEIEAHLSQHPQIQETTVITREDPSGNQRLIAYLVSKDNTLTTSELRQFLKNRLPDYMVPNIFVMLDVMPLTPNGKIDHRSLPSPEQDLIEENNFVAPRTPTEQQIADIFAAVLKIEQVGIYNNFFELGGHSLLATQIISRFRETFQIELPLETIFKSPNVADLDVIIQEWLNNNSGTDSPLNQPLPPVVALPRDSSLPLSWGQERLWFLDQLEGSRVAYNIPMAIQLQGDLNIQALERAFQEIVHRHEILRTHFATVDGQPIQVIATASNFGLIQDSLKISSGDKLAIEIKQRLIQEAQTPFDLTQSPLIRALLLHTGENNYILLVTIHHIVSDGWSIRVMVNELSRLYTAFVQGLPSPLPPLTIQYADFVQWQRQWLQGDILERQLTYWKTYLLGAPPVLELPTDYPRAGVQTFRGSQQSFQLSGELIHQLKQLTQTTDTTLFMVLCSTFLILLNRYSGQDDMIVGTVMANRNRTEIEPLIGLFVNTLVLRTQFGEDATFIDILRQVQQGTLGGYAHQDVPFEKIVEVLQPERNLSHSPLFQVMFSLQNAASTSLDLPDVVSTPLKSEILTAKFDVTVSMVETESGLSGFWEYNTDLFKPETIAGMIGHFQILLAEIVTNAQECVSKLPLLTPQETHQLLVSWNHTEVDYNPDHCLHQQFEQQVERTPEAIALICQNQELTYRELNHRANQLAHYLQRQGIRPEMLVGICVERSLEMMVGLLGILKAGAAYIPLDPQYPPERLAFILSDSQLPLLLTQERLQGNLPSHGAKVICLDTDWADIAQENHTNLGTSVKGENLAYLIYTSGSTGQPKGVMIEHRQVANFFVGMDQRLGTQSSSHSTKTWLAVTTISFDISILELFWTLARGFKVVIQPEPEKTIAATVPATRIPEKTMEFSLFYFANDNDTGNDQRENRYKLLIEGAKFADGHGFTAVWTPERHFHEFGGIYPNPAVASAAIAAVTKQVKIRAGSVVLPLHQEIRVAEEWAFVDNLSHGRVGISFASGWQPNDFVLSPDNYQRRKSLLVEQIETVRKLWRGESITLKNGNGIPTEVRTFPKPIQAELPSWLTAAGNPETFRLAGELGLNVLTHLLGQGVEELAEKIKIYRQAWQQQGHPGNGHITLMLHTFVGDDEDTVREQVRIPLYNYLEQSMELIQKMLKGTQFEAQLDEFAPEDRKTLLSHAFERYFATSGLLGTPAKCLTMIDNLKAIGVDEVGCLIDFGVDVNSALSSLEKLNQVKKLSNSGVNPEDYGILNQIQRYQVSHLQCTPSLARMMTLMPNGIESLSCLQYLMLGGEALPPTLVKQLGTSINAHIYNMYGPTEATIWSSTAIVNHNDPKTSITIGKPIANTQIYILDQWLNPLPVGVPGELYIGGRGLARGYLNRPELTAKQFIQNPFESDRQARLYKTGDLARYLADGNIEFLGRVDYQVKLRGFRIELGEIEAVLSQHPQVQQAVVVLDGTEENQRLVGYIVPHSPLSSPTPHELSQFLLKTLPDYMMPSIFVSLEQMPLTPNGKINRRALPAPSAQSPSLKYIPPRTPVERQLTQIWSEVLHLDWIGIRDNFFELGGRSLLAVQLMSRVQKVFGQQLPLATLFQAPTIENLARQLVRSDSTQQSSCLIPIQPQGSKLPLFFIPGSGGSVVQFYELSRCLGLEQPFYGLQAQELDDQSQPLSRVEDMAIRYLEAIRSVQPQGPYILGGHSLGGKVAFEIARQLLAQGQEIKFLAIVDATAPVPIQQVFTPGDWHDAEWLNAIASGAAEALGITLDISSEMLNGLSPKEQFSHVENQFVQNGILAPEDSETQLKKLIELTKIQHTSAVNYQCSERLALPITLFKSAERVNNSIIFAGNSLLNEPTLGWDQFSTEPVVCHLIPGSHYSIMANPHVKELAAHLQGYLN</sequence>
<dbReference type="InterPro" id="IPR045851">
    <property type="entry name" value="AMP-bd_C_sf"/>
</dbReference>
<dbReference type="PANTHER" id="PTHR45527:SF1">
    <property type="entry name" value="FATTY ACID SYNTHASE"/>
    <property type="match status" value="1"/>
</dbReference>
<evidence type="ECO:0000256" key="3">
    <source>
        <dbReference type="ARBA" id="ARBA00022450"/>
    </source>
</evidence>
<dbReference type="Gene3D" id="2.30.38.10">
    <property type="entry name" value="Luciferase, Domain 3"/>
    <property type="match status" value="1"/>
</dbReference>
<dbReference type="GO" id="GO:0009239">
    <property type="term" value="P:enterobactin biosynthetic process"/>
    <property type="evidence" value="ECO:0007669"/>
    <property type="project" value="TreeGrafter"/>
</dbReference>
<dbReference type="GO" id="GO:0043041">
    <property type="term" value="P:amino acid activation for nonribosomal peptide biosynthetic process"/>
    <property type="evidence" value="ECO:0007669"/>
    <property type="project" value="TreeGrafter"/>
</dbReference>
<dbReference type="InterPro" id="IPR009081">
    <property type="entry name" value="PP-bd_ACP"/>
</dbReference>
<dbReference type="Pfam" id="PF00668">
    <property type="entry name" value="Condensation"/>
    <property type="match status" value="2"/>
</dbReference>
<dbReference type="InterPro" id="IPR029058">
    <property type="entry name" value="AB_hydrolase_fold"/>
</dbReference>
<dbReference type="Gene3D" id="3.30.300.30">
    <property type="match status" value="2"/>
</dbReference>
<organism evidence="6 7">
    <name type="scientific">Dolichospermum flos-aquae CCAP 1403/13F</name>
    <dbReference type="NCBI Taxonomy" id="315271"/>
    <lineage>
        <taxon>Bacteria</taxon>
        <taxon>Bacillati</taxon>
        <taxon>Cyanobacteriota</taxon>
        <taxon>Cyanophyceae</taxon>
        <taxon>Nostocales</taxon>
        <taxon>Aphanizomenonaceae</taxon>
        <taxon>Dolichospermum</taxon>
    </lineage>
</organism>
<dbReference type="InterPro" id="IPR020845">
    <property type="entry name" value="AMP-binding_CS"/>
</dbReference>
<dbReference type="InterPro" id="IPR010071">
    <property type="entry name" value="AA_adenyl_dom"/>
</dbReference>
<evidence type="ECO:0000313" key="7">
    <source>
        <dbReference type="Proteomes" id="UP000502433"/>
    </source>
</evidence>
<dbReference type="FunFam" id="3.30.559.10:FF:000012">
    <property type="entry name" value="Non-ribosomal peptide synthetase"/>
    <property type="match status" value="2"/>
</dbReference>
<dbReference type="Gene3D" id="3.40.50.980">
    <property type="match status" value="2"/>
</dbReference>
<reference evidence="6 7" key="1">
    <citation type="submission" date="2020-04" db="EMBL/GenBank/DDBJ databases">
        <title>Genome-Wide Identification of 5-Methylcytosine Sites in Bacterial Genomes By High-Throughput Sequencing of MspJI Restriction Fragments.</title>
        <authorList>
            <person name="Wu V."/>
        </authorList>
    </citation>
    <scope>NUCLEOTIDE SEQUENCE [LARGE SCALE GENOMIC DNA]</scope>
    <source>
        <strain evidence="6 7">CCAP 1403/13f</strain>
    </source>
</reference>
<dbReference type="InterPro" id="IPR036661">
    <property type="entry name" value="Luciferase-like_sf"/>
</dbReference>
<proteinExistence type="inferred from homology"/>
<dbReference type="SMART" id="SM00823">
    <property type="entry name" value="PKS_PP"/>
    <property type="match status" value="2"/>
</dbReference>
<dbReference type="GO" id="GO:0031177">
    <property type="term" value="F:phosphopantetheine binding"/>
    <property type="evidence" value="ECO:0007669"/>
    <property type="project" value="InterPro"/>
</dbReference>
<evidence type="ECO:0000256" key="2">
    <source>
        <dbReference type="ARBA" id="ARBA00006432"/>
    </source>
</evidence>
<dbReference type="InterPro" id="IPR023213">
    <property type="entry name" value="CAT-like_dom_sf"/>
</dbReference>
<dbReference type="FunFam" id="3.40.50.980:FF:000001">
    <property type="entry name" value="Non-ribosomal peptide synthetase"/>
    <property type="match status" value="2"/>
</dbReference>
<dbReference type="InterPro" id="IPR001242">
    <property type="entry name" value="Condensation_dom"/>
</dbReference>
<dbReference type="PROSITE" id="PS50075">
    <property type="entry name" value="CARRIER"/>
    <property type="match status" value="2"/>
</dbReference>
<dbReference type="KEGG" id="dfs:HGD76_20475"/>
<dbReference type="Pfam" id="PF13193">
    <property type="entry name" value="AMP-binding_C"/>
    <property type="match status" value="2"/>
</dbReference>
<dbReference type="Gene3D" id="3.20.20.30">
    <property type="entry name" value="Luciferase-like domain"/>
    <property type="match status" value="1"/>
</dbReference>
<dbReference type="InterPro" id="IPR006162">
    <property type="entry name" value="Ppantetheine_attach_site"/>
</dbReference>
<dbReference type="GO" id="GO:0016705">
    <property type="term" value="F:oxidoreductase activity, acting on paired donors, with incorporation or reduction of molecular oxygen"/>
    <property type="evidence" value="ECO:0007669"/>
    <property type="project" value="InterPro"/>
</dbReference>